<feature type="region of interest" description="Disordered" evidence="1">
    <location>
        <begin position="104"/>
        <end position="130"/>
    </location>
</feature>
<keyword evidence="3" id="KW-1185">Reference proteome</keyword>
<name>A0A811R7C0_9POAL</name>
<sequence>MPRPPQAHASAPAGPSTRDPPNPSGHARLPSRPPSRRRRRPATRTRAAPVPSPASASVPGAEGCTPRVPALARTTRITARLAVQRHRDPEPPRQRLRVCRLHHATGAPSTLSAPAPTASSTPPRRRATPPSWDAFAAATSVRRHQEAAASSLHHRAIHLDEPTPWRRLLPWTATPSALFLATELHRELEQQASPCSSSPTLCLATAVSSSVTTPSRSSATASTSSSSPELLPCRRKDAPPPLDHGVPLLQAAVPRRLCDLHLGRPLGAAAAGRQRLPRRRRPPPLPLGEAADLAAPLADSVAPPATCALSWPPAAPFLATAANPGHLQQAMAKLQQSTAKPWQATAGRQQAAAHRVQQQRAASCWSAP</sequence>
<feature type="region of interest" description="Disordered" evidence="1">
    <location>
        <begin position="336"/>
        <end position="355"/>
    </location>
</feature>
<dbReference type="Proteomes" id="UP000604825">
    <property type="component" value="Unassembled WGS sequence"/>
</dbReference>
<feature type="compositionally biased region" description="Basic residues" evidence="1">
    <location>
        <begin position="34"/>
        <end position="43"/>
    </location>
</feature>
<feature type="region of interest" description="Disordered" evidence="1">
    <location>
        <begin position="212"/>
        <end position="246"/>
    </location>
</feature>
<proteinExistence type="predicted"/>
<feature type="compositionally biased region" description="Low complexity" evidence="1">
    <location>
        <begin position="212"/>
        <end position="228"/>
    </location>
</feature>
<accession>A0A811R7C0</accession>
<comment type="caution">
    <text evidence="2">The sequence shown here is derived from an EMBL/GenBank/DDBJ whole genome shotgun (WGS) entry which is preliminary data.</text>
</comment>
<evidence type="ECO:0000313" key="2">
    <source>
        <dbReference type="EMBL" id="CAD6265904.1"/>
    </source>
</evidence>
<dbReference type="EMBL" id="CAJGYO010000013">
    <property type="protein sequence ID" value="CAD6265904.1"/>
    <property type="molecule type" value="Genomic_DNA"/>
</dbReference>
<dbReference type="AlphaFoldDB" id="A0A811R7C0"/>
<organism evidence="2 3">
    <name type="scientific">Miscanthus lutarioriparius</name>
    <dbReference type="NCBI Taxonomy" id="422564"/>
    <lineage>
        <taxon>Eukaryota</taxon>
        <taxon>Viridiplantae</taxon>
        <taxon>Streptophyta</taxon>
        <taxon>Embryophyta</taxon>
        <taxon>Tracheophyta</taxon>
        <taxon>Spermatophyta</taxon>
        <taxon>Magnoliopsida</taxon>
        <taxon>Liliopsida</taxon>
        <taxon>Poales</taxon>
        <taxon>Poaceae</taxon>
        <taxon>PACMAD clade</taxon>
        <taxon>Panicoideae</taxon>
        <taxon>Andropogonodae</taxon>
        <taxon>Andropogoneae</taxon>
        <taxon>Saccharinae</taxon>
        <taxon>Miscanthus</taxon>
    </lineage>
</organism>
<feature type="region of interest" description="Disordered" evidence="1">
    <location>
        <begin position="268"/>
        <end position="289"/>
    </location>
</feature>
<protein>
    <submittedName>
        <fullName evidence="2">Uncharacterized protein</fullName>
    </submittedName>
</protein>
<evidence type="ECO:0000256" key="1">
    <source>
        <dbReference type="SAM" id="MobiDB-lite"/>
    </source>
</evidence>
<feature type="compositionally biased region" description="Low complexity" evidence="1">
    <location>
        <begin position="44"/>
        <end position="59"/>
    </location>
</feature>
<gene>
    <name evidence="2" type="ORF">NCGR_LOCUS49209</name>
</gene>
<feature type="region of interest" description="Disordered" evidence="1">
    <location>
        <begin position="1"/>
        <end position="72"/>
    </location>
</feature>
<feature type="compositionally biased region" description="Low complexity" evidence="1">
    <location>
        <begin position="104"/>
        <end position="122"/>
    </location>
</feature>
<reference evidence="2" key="1">
    <citation type="submission" date="2020-10" db="EMBL/GenBank/DDBJ databases">
        <authorList>
            <person name="Han B."/>
            <person name="Lu T."/>
            <person name="Zhao Q."/>
            <person name="Huang X."/>
            <person name="Zhao Y."/>
        </authorList>
    </citation>
    <scope>NUCLEOTIDE SEQUENCE</scope>
</reference>
<evidence type="ECO:0000313" key="3">
    <source>
        <dbReference type="Proteomes" id="UP000604825"/>
    </source>
</evidence>